<proteinExistence type="predicted"/>
<evidence type="ECO:0000313" key="14">
    <source>
        <dbReference type="Proteomes" id="UP000539111"/>
    </source>
</evidence>
<dbReference type="GO" id="GO:0004664">
    <property type="term" value="F:prephenate dehydratase activity"/>
    <property type="evidence" value="ECO:0007669"/>
    <property type="project" value="UniProtKB-UniRule"/>
</dbReference>
<dbReference type="Gene3D" id="3.30.70.260">
    <property type="match status" value="1"/>
</dbReference>
<keyword evidence="4 10" id="KW-0028">Amino-acid biosynthesis</keyword>
<gene>
    <name evidence="10" type="primary">pheA</name>
    <name evidence="13" type="ORF">BJY26_001721</name>
</gene>
<organism evidence="13 14">
    <name type="scientific">Spelaeicoccus albus</name>
    <dbReference type="NCBI Taxonomy" id="1280376"/>
    <lineage>
        <taxon>Bacteria</taxon>
        <taxon>Bacillati</taxon>
        <taxon>Actinomycetota</taxon>
        <taxon>Actinomycetes</taxon>
        <taxon>Micrococcales</taxon>
        <taxon>Brevibacteriaceae</taxon>
        <taxon>Spelaeicoccus</taxon>
    </lineage>
</organism>
<dbReference type="GO" id="GO:0005737">
    <property type="term" value="C:cytoplasm"/>
    <property type="evidence" value="ECO:0007669"/>
    <property type="project" value="TreeGrafter"/>
</dbReference>
<dbReference type="InterPro" id="IPR045865">
    <property type="entry name" value="ACT-like_dom_sf"/>
</dbReference>
<comment type="caution">
    <text evidence="13">The sequence shown here is derived from an EMBL/GenBank/DDBJ whole genome shotgun (WGS) entry which is preliminary data.</text>
</comment>
<evidence type="ECO:0000256" key="7">
    <source>
        <dbReference type="ARBA" id="ARBA00023239"/>
    </source>
</evidence>
<dbReference type="Pfam" id="PF00800">
    <property type="entry name" value="PDT"/>
    <property type="match status" value="1"/>
</dbReference>
<name>A0A7Z0ACH4_9MICO</name>
<keyword evidence="6 10" id="KW-0584">Phenylalanine biosynthesis</keyword>
<dbReference type="UniPathway" id="UPA00121">
    <property type="reaction ID" value="UER00345"/>
</dbReference>
<reference evidence="13 14" key="1">
    <citation type="submission" date="2020-07" db="EMBL/GenBank/DDBJ databases">
        <title>Sequencing the genomes of 1000 actinobacteria strains.</title>
        <authorList>
            <person name="Klenk H.-P."/>
        </authorList>
    </citation>
    <scope>NUCLEOTIDE SEQUENCE [LARGE SCALE GENOMIC DNA]</scope>
    <source>
        <strain evidence="13 14">DSM 26341</strain>
    </source>
</reference>
<keyword evidence="7 10" id="KW-0456">Lyase</keyword>
<comment type="catalytic activity">
    <reaction evidence="8 10">
        <text>prephenate + H(+) = 3-phenylpyruvate + CO2 + H2O</text>
        <dbReference type="Rhea" id="RHEA:21648"/>
        <dbReference type="ChEBI" id="CHEBI:15377"/>
        <dbReference type="ChEBI" id="CHEBI:15378"/>
        <dbReference type="ChEBI" id="CHEBI:16526"/>
        <dbReference type="ChEBI" id="CHEBI:18005"/>
        <dbReference type="ChEBI" id="CHEBI:29934"/>
        <dbReference type="EC" id="4.2.1.51"/>
    </reaction>
</comment>
<dbReference type="EC" id="4.2.1.51" evidence="2 10"/>
<dbReference type="EMBL" id="JACBZP010000001">
    <property type="protein sequence ID" value="NYI67415.1"/>
    <property type="molecule type" value="Genomic_DNA"/>
</dbReference>
<dbReference type="RefSeq" id="WP_179427362.1">
    <property type="nucleotide sequence ID" value="NZ_JACBZP010000001.1"/>
</dbReference>
<dbReference type="PANTHER" id="PTHR21022:SF19">
    <property type="entry name" value="PREPHENATE DEHYDRATASE-RELATED"/>
    <property type="match status" value="1"/>
</dbReference>
<dbReference type="PROSITE" id="PS00858">
    <property type="entry name" value="PREPHENATE_DEHYDR_2"/>
    <property type="match status" value="1"/>
</dbReference>
<dbReference type="Gene3D" id="3.40.190.10">
    <property type="entry name" value="Periplasmic binding protein-like II"/>
    <property type="match status" value="2"/>
</dbReference>
<dbReference type="NCBIfam" id="NF008865">
    <property type="entry name" value="PRK11898.1"/>
    <property type="match status" value="1"/>
</dbReference>
<dbReference type="FunFam" id="3.30.70.260:FF:000012">
    <property type="entry name" value="Prephenate dehydratase"/>
    <property type="match status" value="1"/>
</dbReference>
<sequence>MNDGTRSRYAYLGPSATFTESALLQLPEAADAERVPMPGVIEALEAVRTGEVSAAVAPIENSVEGGVSATLDALISDMPLQIMREFVVPIKFVLAARPGVKLSDIRTYATHPHAEAQTRRTIGKLLPGVTYLQAASTAAAAAGLGADLVGAPYEAAVCNELAAWRYGLHVVADNVGDIADAETRFVLVSKPSPVPPPTGADRTSIVAGLRTEAPGALLELLEQFAARGVNLTRIESRPTGDGLGLYQFSLDVDGHISEARVAEALSGVHRTARSVRFLGSYPRADGRRPLITEQTTDDAFGRADAWLDAVSHGCEPS</sequence>
<dbReference type="PROSITE" id="PS51671">
    <property type="entry name" value="ACT"/>
    <property type="match status" value="1"/>
</dbReference>
<evidence type="ECO:0000259" key="11">
    <source>
        <dbReference type="PROSITE" id="PS51171"/>
    </source>
</evidence>
<dbReference type="Proteomes" id="UP000539111">
    <property type="component" value="Unassembled WGS sequence"/>
</dbReference>
<dbReference type="InterPro" id="IPR001086">
    <property type="entry name" value="Preph_deHydtase"/>
</dbReference>
<dbReference type="PROSITE" id="PS51171">
    <property type="entry name" value="PREPHENATE_DEHYDR_3"/>
    <property type="match status" value="1"/>
</dbReference>
<evidence type="ECO:0000256" key="5">
    <source>
        <dbReference type="ARBA" id="ARBA00023141"/>
    </source>
</evidence>
<dbReference type="PANTHER" id="PTHR21022">
    <property type="entry name" value="PREPHENATE DEHYDRATASE P PROTEIN"/>
    <property type="match status" value="1"/>
</dbReference>
<dbReference type="CDD" id="cd04905">
    <property type="entry name" value="ACT_CM-PDT"/>
    <property type="match status" value="1"/>
</dbReference>
<evidence type="ECO:0000259" key="12">
    <source>
        <dbReference type="PROSITE" id="PS51671"/>
    </source>
</evidence>
<dbReference type="InterPro" id="IPR018528">
    <property type="entry name" value="Preph_deHydtase_CS"/>
</dbReference>
<evidence type="ECO:0000256" key="6">
    <source>
        <dbReference type="ARBA" id="ARBA00023222"/>
    </source>
</evidence>
<feature type="domain" description="ACT" evidence="12">
    <location>
        <begin position="205"/>
        <end position="282"/>
    </location>
</feature>
<evidence type="ECO:0000256" key="2">
    <source>
        <dbReference type="ARBA" id="ARBA00013147"/>
    </source>
</evidence>
<keyword evidence="5 10" id="KW-0057">Aromatic amino acid biosynthesis</keyword>
<dbReference type="PROSITE" id="PS00857">
    <property type="entry name" value="PREPHENATE_DEHYDR_1"/>
    <property type="match status" value="1"/>
</dbReference>
<evidence type="ECO:0000256" key="10">
    <source>
        <dbReference type="RuleBase" id="RU361254"/>
    </source>
</evidence>
<evidence type="ECO:0000256" key="8">
    <source>
        <dbReference type="ARBA" id="ARBA00047848"/>
    </source>
</evidence>
<evidence type="ECO:0000256" key="1">
    <source>
        <dbReference type="ARBA" id="ARBA00004741"/>
    </source>
</evidence>
<dbReference type="InterPro" id="IPR002912">
    <property type="entry name" value="ACT_dom"/>
</dbReference>
<evidence type="ECO:0000256" key="4">
    <source>
        <dbReference type="ARBA" id="ARBA00022605"/>
    </source>
</evidence>
<feature type="domain" description="Prephenate dehydratase" evidence="11">
    <location>
        <begin position="8"/>
        <end position="190"/>
    </location>
</feature>
<comment type="pathway">
    <text evidence="1 10">Amino-acid biosynthesis; L-phenylalanine biosynthesis; phenylpyruvate from prephenate: step 1/1.</text>
</comment>
<protein>
    <recommendedName>
        <fullName evidence="3 10">Prephenate dehydratase</fullName>
        <shortName evidence="10">PDT</shortName>
        <ecNumber evidence="2 10">4.2.1.51</ecNumber>
    </recommendedName>
</protein>
<dbReference type="GO" id="GO:0009094">
    <property type="term" value="P:L-phenylalanine biosynthetic process"/>
    <property type="evidence" value="ECO:0007669"/>
    <property type="project" value="UniProtKB-UniPathway"/>
</dbReference>
<evidence type="ECO:0000256" key="3">
    <source>
        <dbReference type="ARBA" id="ARBA00021872"/>
    </source>
</evidence>
<dbReference type="PIRSF" id="PIRSF001500">
    <property type="entry name" value="Chor_mut_pdt_Ppr"/>
    <property type="match status" value="1"/>
</dbReference>
<feature type="site" description="Essential for prephenate dehydratase activity" evidence="9">
    <location>
        <position position="183"/>
    </location>
</feature>
<dbReference type="CDD" id="cd13632">
    <property type="entry name" value="PBP2_Aa-PDT_like"/>
    <property type="match status" value="1"/>
</dbReference>
<dbReference type="AlphaFoldDB" id="A0A7Z0ACH4"/>
<dbReference type="SUPFAM" id="SSF53850">
    <property type="entry name" value="Periplasmic binding protein-like II"/>
    <property type="match status" value="1"/>
</dbReference>
<dbReference type="SUPFAM" id="SSF55021">
    <property type="entry name" value="ACT-like"/>
    <property type="match status" value="1"/>
</dbReference>
<evidence type="ECO:0000313" key="13">
    <source>
        <dbReference type="EMBL" id="NYI67415.1"/>
    </source>
</evidence>
<dbReference type="FunFam" id="3.40.190.10:FF:000064">
    <property type="entry name" value="Prephenate dehydratase"/>
    <property type="match status" value="1"/>
</dbReference>
<dbReference type="InterPro" id="IPR008242">
    <property type="entry name" value="Chor_mutase/pphenate_deHydtase"/>
</dbReference>
<evidence type="ECO:0000256" key="9">
    <source>
        <dbReference type="PIRSR" id="PIRSR001500-2"/>
    </source>
</evidence>
<accession>A0A7Z0ACH4</accession>
<dbReference type="Pfam" id="PF01842">
    <property type="entry name" value="ACT"/>
    <property type="match status" value="1"/>
</dbReference>
<keyword evidence="14" id="KW-1185">Reference proteome</keyword>